<comment type="caution">
    <text evidence="1">The sequence shown here is derived from an EMBL/GenBank/DDBJ whole genome shotgun (WGS) entry which is preliminary data.</text>
</comment>
<protein>
    <submittedName>
        <fullName evidence="1">Uncharacterized protein</fullName>
    </submittedName>
</protein>
<evidence type="ECO:0000313" key="1">
    <source>
        <dbReference type="EMBL" id="KAI8547354.1"/>
    </source>
</evidence>
<dbReference type="Proteomes" id="UP001062846">
    <property type="component" value="Chromosome 7"/>
</dbReference>
<evidence type="ECO:0000313" key="2">
    <source>
        <dbReference type="Proteomes" id="UP001062846"/>
    </source>
</evidence>
<reference evidence="1" key="1">
    <citation type="submission" date="2022-02" db="EMBL/GenBank/DDBJ databases">
        <title>Plant Genome Project.</title>
        <authorList>
            <person name="Zhang R.-G."/>
        </authorList>
    </citation>
    <scope>NUCLEOTIDE SEQUENCE</scope>
    <source>
        <strain evidence="1">AT1</strain>
    </source>
</reference>
<keyword evidence="2" id="KW-1185">Reference proteome</keyword>
<accession>A0ACC0N3A8</accession>
<sequence>MRLHPQTLEKSKASPLNLNPPPVQKDEIVEETANEDMEDLQDCCQPCPSIPFWLFWGRMKLYQSAPNS</sequence>
<organism evidence="1 2">
    <name type="scientific">Rhododendron molle</name>
    <name type="common">Chinese azalea</name>
    <name type="synonym">Azalea mollis</name>
    <dbReference type="NCBI Taxonomy" id="49168"/>
    <lineage>
        <taxon>Eukaryota</taxon>
        <taxon>Viridiplantae</taxon>
        <taxon>Streptophyta</taxon>
        <taxon>Embryophyta</taxon>
        <taxon>Tracheophyta</taxon>
        <taxon>Spermatophyta</taxon>
        <taxon>Magnoliopsida</taxon>
        <taxon>eudicotyledons</taxon>
        <taxon>Gunneridae</taxon>
        <taxon>Pentapetalae</taxon>
        <taxon>asterids</taxon>
        <taxon>Ericales</taxon>
        <taxon>Ericaceae</taxon>
        <taxon>Ericoideae</taxon>
        <taxon>Rhodoreae</taxon>
        <taxon>Rhododendron</taxon>
    </lineage>
</organism>
<proteinExistence type="predicted"/>
<dbReference type="EMBL" id="CM046394">
    <property type="protein sequence ID" value="KAI8547354.1"/>
    <property type="molecule type" value="Genomic_DNA"/>
</dbReference>
<gene>
    <name evidence="1" type="ORF">RHMOL_Rhmol07G0189100</name>
</gene>
<name>A0ACC0N3A8_RHOML</name>